<dbReference type="PANTHER" id="PTHR23098:SF16">
    <property type="entry name" value="REGULATORY PROTEIN ZESTE"/>
    <property type="match status" value="1"/>
</dbReference>
<feature type="domain" description="Myb/SANT-like DNA-binding" evidence="2">
    <location>
        <begin position="8"/>
        <end position="84"/>
    </location>
</feature>
<feature type="compositionally biased region" description="Polar residues" evidence="1">
    <location>
        <begin position="156"/>
        <end position="172"/>
    </location>
</feature>
<evidence type="ECO:0000313" key="4">
    <source>
        <dbReference type="Proteomes" id="UP000324632"/>
    </source>
</evidence>
<keyword evidence="4" id="KW-1185">Reference proteome</keyword>
<reference evidence="3 4" key="1">
    <citation type="journal article" date="2019" name="Mol. Ecol. Resour.">
        <title>Chromosome-level genome assembly of Triplophysa tibetana, a fish adapted to the harsh high-altitude environment of the Tibetan Plateau.</title>
        <authorList>
            <person name="Yang X."/>
            <person name="Liu H."/>
            <person name="Ma Z."/>
            <person name="Zou Y."/>
            <person name="Zou M."/>
            <person name="Mao Y."/>
            <person name="Li X."/>
            <person name="Wang H."/>
            <person name="Chen T."/>
            <person name="Wang W."/>
            <person name="Yang R."/>
        </authorList>
    </citation>
    <scope>NUCLEOTIDE SEQUENCE [LARGE SCALE GENOMIC DNA]</scope>
    <source>
        <strain evidence="3">TTIB1903HZAU</strain>
        <tissue evidence="3">Muscle</tissue>
    </source>
</reference>
<comment type="caution">
    <text evidence="3">The sequence shown here is derived from an EMBL/GenBank/DDBJ whole genome shotgun (WGS) entry which is preliminary data.</text>
</comment>
<protein>
    <recommendedName>
        <fullName evidence="2">Myb/SANT-like DNA-binding domain-containing protein</fullName>
    </recommendedName>
</protein>
<sequence length="222" mass="24163">MERRNLTKKRNFSELEIETLTTQVGNHSLVLFGSLKSGVKGGHKKAIWKKITDVVNSVGIESRTPAEVKKKWSDLKLATKKRVAVMKRIMETGAGQPDSSLVLMPIEERIAAIIGLPSVSGISGGGDTDASVSEQDEEQSTSAVQPPCATEAAPQRQANGDSQRVTSIPRTGTTPLPWVVMAEVLQKQTEMCQLMSEMNSSLFAINDTLKEINENIKRASQT</sequence>
<evidence type="ECO:0000256" key="1">
    <source>
        <dbReference type="SAM" id="MobiDB-lite"/>
    </source>
</evidence>
<organism evidence="3 4">
    <name type="scientific">Triplophysa tibetana</name>
    <dbReference type="NCBI Taxonomy" id="1572043"/>
    <lineage>
        <taxon>Eukaryota</taxon>
        <taxon>Metazoa</taxon>
        <taxon>Chordata</taxon>
        <taxon>Craniata</taxon>
        <taxon>Vertebrata</taxon>
        <taxon>Euteleostomi</taxon>
        <taxon>Actinopterygii</taxon>
        <taxon>Neopterygii</taxon>
        <taxon>Teleostei</taxon>
        <taxon>Ostariophysi</taxon>
        <taxon>Cypriniformes</taxon>
        <taxon>Nemacheilidae</taxon>
        <taxon>Triplophysa</taxon>
    </lineage>
</organism>
<dbReference type="AlphaFoldDB" id="A0A5A9PSB0"/>
<proteinExistence type="predicted"/>
<accession>A0A5A9PSB0</accession>
<dbReference type="Pfam" id="PF13873">
    <property type="entry name" value="Myb_DNA-bind_5"/>
    <property type="match status" value="1"/>
</dbReference>
<dbReference type="InterPro" id="IPR028002">
    <property type="entry name" value="Myb_DNA-bind_5"/>
</dbReference>
<dbReference type="Proteomes" id="UP000324632">
    <property type="component" value="Chromosome 3"/>
</dbReference>
<gene>
    <name evidence="3" type="ORF">E1301_Tti015391</name>
</gene>
<name>A0A5A9PSB0_9TELE</name>
<dbReference type="PANTHER" id="PTHR23098">
    <property type="entry name" value="AGAP001331-PA-RELATED"/>
    <property type="match status" value="1"/>
</dbReference>
<dbReference type="EMBL" id="SOYY01000003">
    <property type="protein sequence ID" value="KAA0723921.1"/>
    <property type="molecule type" value="Genomic_DNA"/>
</dbReference>
<dbReference type="GO" id="GO:0005634">
    <property type="term" value="C:nucleus"/>
    <property type="evidence" value="ECO:0007669"/>
    <property type="project" value="TreeGrafter"/>
</dbReference>
<evidence type="ECO:0000313" key="3">
    <source>
        <dbReference type="EMBL" id="KAA0723921.1"/>
    </source>
</evidence>
<evidence type="ECO:0000259" key="2">
    <source>
        <dbReference type="Pfam" id="PF13873"/>
    </source>
</evidence>
<feature type="region of interest" description="Disordered" evidence="1">
    <location>
        <begin position="124"/>
        <end position="172"/>
    </location>
</feature>